<dbReference type="FunFam" id="3.40.50.300:FF:003211">
    <property type="entry name" value="Elongator complex protein, putative"/>
    <property type="match status" value="1"/>
</dbReference>
<dbReference type="Gene3D" id="3.40.50.300">
    <property type="entry name" value="P-loop containing nucleotide triphosphate hydrolases"/>
    <property type="match status" value="1"/>
</dbReference>
<dbReference type="EMBL" id="CALNXJ010000005">
    <property type="protein sequence ID" value="CAH3040046.1"/>
    <property type="molecule type" value="Genomic_DNA"/>
</dbReference>
<comment type="pathway">
    <text evidence="3">tRNA modification; 5-methoxycarbonylmethyl-2-thiouridine-tRNA biosynthesis.</text>
</comment>
<dbReference type="CDD" id="cd19494">
    <property type="entry name" value="Elp4"/>
    <property type="match status" value="1"/>
</dbReference>
<feature type="region of interest" description="Disordered" evidence="9">
    <location>
        <begin position="354"/>
        <end position="378"/>
    </location>
</feature>
<keyword evidence="8" id="KW-0539">Nucleus</keyword>
<keyword evidence="11" id="KW-1185">Reference proteome</keyword>
<comment type="subcellular location">
    <subcellularLocation>
        <location evidence="2">Cytoplasm</location>
    </subcellularLocation>
    <subcellularLocation>
        <location evidence="1">Nucleus</location>
    </subcellularLocation>
</comment>
<proteinExistence type="inferred from homology"/>
<evidence type="ECO:0000256" key="6">
    <source>
        <dbReference type="ARBA" id="ARBA00022490"/>
    </source>
</evidence>
<protein>
    <recommendedName>
        <fullName evidence="5">Elongator complex protein 4</fullName>
    </recommendedName>
</protein>
<dbReference type="AlphaFoldDB" id="A0AAU9VYD5"/>
<dbReference type="GO" id="GO:0033588">
    <property type="term" value="C:elongator holoenzyme complex"/>
    <property type="evidence" value="ECO:0007669"/>
    <property type="project" value="InterPro"/>
</dbReference>
<keyword evidence="7" id="KW-0819">tRNA processing</keyword>
<evidence type="ECO:0000256" key="8">
    <source>
        <dbReference type="ARBA" id="ARBA00023242"/>
    </source>
</evidence>
<dbReference type="GO" id="GO:0008023">
    <property type="term" value="C:transcription elongation factor complex"/>
    <property type="evidence" value="ECO:0007669"/>
    <property type="project" value="TreeGrafter"/>
</dbReference>
<evidence type="ECO:0000313" key="11">
    <source>
        <dbReference type="Proteomes" id="UP001159428"/>
    </source>
</evidence>
<evidence type="ECO:0000256" key="4">
    <source>
        <dbReference type="ARBA" id="ARBA00007573"/>
    </source>
</evidence>
<dbReference type="InterPro" id="IPR008728">
    <property type="entry name" value="Elongator_complex_protein_4"/>
</dbReference>
<evidence type="ECO:0000256" key="2">
    <source>
        <dbReference type="ARBA" id="ARBA00004496"/>
    </source>
</evidence>
<reference evidence="10 11" key="1">
    <citation type="submission" date="2022-05" db="EMBL/GenBank/DDBJ databases">
        <authorList>
            <consortium name="Genoscope - CEA"/>
            <person name="William W."/>
        </authorList>
    </citation>
    <scope>NUCLEOTIDE SEQUENCE [LARGE SCALE GENOMIC DNA]</scope>
</reference>
<dbReference type="GO" id="GO:0005737">
    <property type="term" value="C:cytoplasm"/>
    <property type="evidence" value="ECO:0007669"/>
    <property type="project" value="UniProtKB-SubCell"/>
</dbReference>
<dbReference type="InterPro" id="IPR027417">
    <property type="entry name" value="P-loop_NTPase"/>
</dbReference>
<evidence type="ECO:0000256" key="3">
    <source>
        <dbReference type="ARBA" id="ARBA00005043"/>
    </source>
</evidence>
<dbReference type="Proteomes" id="UP001159428">
    <property type="component" value="Unassembled WGS sequence"/>
</dbReference>
<feature type="compositionally biased region" description="Basic residues" evidence="9">
    <location>
        <begin position="1"/>
        <end position="11"/>
    </location>
</feature>
<feature type="region of interest" description="Disordered" evidence="9">
    <location>
        <begin position="1"/>
        <end position="21"/>
    </location>
</feature>
<evidence type="ECO:0000256" key="1">
    <source>
        <dbReference type="ARBA" id="ARBA00004123"/>
    </source>
</evidence>
<evidence type="ECO:0000313" key="10">
    <source>
        <dbReference type="EMBL" id="CAH3040046.1"/>
    </source>
</evidence>
<comment type="similarity">
    <text evidence="4">Belongs to the ELP4 family.</text>
</comment>
<evidence type="ECO:0000256" key="5">
    <source>
        <dbReference type="ARBA" id="ARBA00020265"/>
    </source>
</evidence>
<sequence>MATSFKKKSTRGRAIYPPGTRPSLHNNQLLVSSGVPSMDNVIGGGIAVGTVFMVEEDTYSSYARQLSKYFLAEGVISGHSIFLASAEPEPNDILKDLPQQVDNKTYSVDEPGDSSSPIQSMKIAWRYQNQPKFESSPSSGSFGHYFDLTRVMDETKLSSVPIQTFSVTSEMAKCLSCTEEGNVLIHFIRSSENNVYRSLISRINSAIKEGGFTTAEKGLENRTILRIVLHGLGSPLWGEEQHFGNEISPTLTRFLFQLRATLRSALAVCFVTVPTQLFQDPALTRRVERLCDTVVKLESFAGSDNETNPVYKDYHGLFHIVRLPRLNSLVCHVPDSFDLAFKLRRKKMTIEKLHLPPELSETANRTQEDSHRGKPGSLSCQSMVTNSCLDF</sequence>
<evidence type="ECO:0000256" key="9">
    <source>
        <dbReference type="SAM" id="MobiDB-lite"/>
    </source>
</evidence>
<dbReference type="Pfam" id="PF05625">
    <property type="entry name" value="PAXNEB"/>
    <property type="match status" value="1"/>
</dbReference>
<comment type="caution">
    <text evidence="10">The sequence shown here is derived from an EMBL/GenBank/DDBJ whole genome shotgun (WGS) entry which is preliminary data.</text>
</comment>
<accession>A0AAU9VYD5</accession>
<dbReference type="PANTHER" id="PTHR12896:SF1">
    <property type="entry name" value="ELONGATOR COMPLEX PROTEIN 4"/>
    <property type="match status" value="1"/>
</dbReference>
<dbReference type="PANTHER" id="PTHR12896">
    <property type="entry name" value="PAX6 NEIGHBOR PROTEIN PAXNEB"/>
    <property type="match status" value="1"/>
</dbReference>
<organism evidence="10 11">
    <name type="scientific">Pocillopora meandrina</name>
    <dbReference type="NCBI Taxonomy" id="46732"/>
    <lineage>
        <taxon>Eukaryota</taxon>
        <taxon>Metazoa</taxon>
        <taxon>Cnidaria</taxon>
        <taxon>Anthozoa</taxon>
        <taxon>Hexacorallia</taxon>
        <taxon>Scleractinia</taxon>
        <taxon>Astrocoeniina</taxon>
        <taxon>Pocilloporidae</taxon>
        <taxon>Pocillopora</taxon>
    </lineage>
</organism>
<evidence type="ECO:0000256" key="7">
    <source>
        <dbReference type="ARBA" id="ARBA00022694"/>
    </source>
</evidence>
<keyword evidence="6" id="KW-0963">Cytoplasm</keyword>
<dbReference type="GO" id="GO:0002098">
    <property type="term" value="P:tRNA wobble uridine modification"/>
    <property type="evidence" value="ECO:0007669"/>
    <property type="project" value="InterPro"/>
</dbReference>
<name>A0AAU9VYD5_9CNID</name>
<gene>
    <name evidence="10" type="ORF">PMEA_00025655</name>
</gene>